<dbReference type="Proteomes" id="UP000798808">
    <property type="component" value="Unassembled WGS sequence"/>
</dbReference>
<comment type="caution">
    <text evidence="1">The sequence shown here is derived from an EMBL/GenBank/DDBJ whole genome shotgun (WGS) entry which is preliminary data.</text>
</comment>
<evidence type="ECO:0000313" key="1">
    <source>
        <dbReference type="EMBL" id="MTI27968.1"/>
    </source>
</evidence>
<reference evidence="1 2" key="1">
    <citation type="submission" date="2019-02" db="EMBL/GenBank/DDBJ databases">
        <authorList>
            <person name="Goldberg S.R."/>
            <person name="Haltli B.A."/>
            <person name="Correa H."/>
            <person name="Russell K.G."/>
        </authorList>
    </citation>
    <scope>NUCLEOTIDE SEQUENCE [LARGE SCALE GENOMIC DNA]</scope>
    <source>
        <strain evidence="1 2">JCM 16186</strain>
    </source>
</reference>
<name>A0ABW9RUT9_9BACT</name>
<evidence type="ECO:0000313" key="2">
    <source>
        <dbReference type="Proteomes" id="UP000798808"/>
    </source>
</evidence>
<keyword evidence="2" id="KW-1185">Reference proteome</keyword>
<sequence length="129" mass="14018">MADLHPHIKSKANGLILLALLVTMVTGALSPVQGYTEQKPKATSGWVVSAHNENSQCVSLFAAGHLHTAVCSTPALPHSFKGYLAAYNRQILIKQAFFNTSPAFLKLTYTLPLKTIPQNSDEEDPFLRG</sequence>
<accession>A0ABW9RUT9</accession>
<proteinExistence type="predicted"/>
<organism evidence="1 2">
    <name type="scientific">Fulvivirga kasyanovii</name>
    <dbReference type="NCBI Taxonomy" id="396812"/>
    <lineage>
        <taxon>Bacteria</taxon>
        <taxon>Pseudomonadati</taxon>
        <taxon>Bacteroidota</taxon>
        <taxon>Cytophagia</taxon>
        <taxon>Cytophagales</taxon>
        <taxon>Fulvivirgaceae</taxon>
        <taxon>Fulvivirga</taxon>
    </lineage>
</organism>
<dbReference type="EMBL" id="SMLW01000649">
    <property type="protein sequence ID" value="MTI27968.1"/>
    <property type="molecule type" value="Genomic_DNA"/>
</dbReference>
<gene>
    <name evidence="1" type="ORF">E1163_23625</name>
</gene>
<protein>
    <submittedName>
        <fullName evidence="1">Uncharacterized protein</fullName>
    </submittedName>
</protein>
<dbReference type="RefSeq" id="WP_155175024.1">
    <property type="nucleotide sequence ID" value="NZ_BAAAFL010000068.1"/>
</dbReference>